<evidence type="ECO:0000256" key="6">
    <source>
        <dbReference type="ARBA" id="ARBA00022723"/>
    </source>
</evidence>
<feature type="binding site" description="axial binding residue" evidence="13">
    <location>
        <position position="126"/>
    </location>
    <ligand>
        <name>heme c</name>
        <dbReference type="ChEBI" id="CHEBI:61717"/>
        <label>2</label>
    </ligand>
    <ligandPart>
        <name>Fe</name>
        <dbReference type="ChEBI" id="CHEBI:18248"/>
    </ligandPart>
</feature>
<keyword evidence="4" id="KW-0813">Transport</keyword>
<proteinExistence type="inferred from homology"/>
<evidence type="ECO:0000256" key="12">
    <source>
        <dbReference type="PIRSR" id="PIRSR006105-1"/>
    </source>
</evidence>
<dbReference type="RefSeq" id="WP_012109538.1">
    <property type="nucleotide sequence ID" value="NC_009714.1"/>
</dbReference>
<dbReference type="GO" id="GO:0042597">
    <property type="term" value="C:periplasmic space"/>
    <property type="evidence" value="ECO:0007669"/>
    <property type="project" value="UniProtKB-SubCell"/>
</dbReference>
<evidence type="ECO:0000256" key="10">
    <source>
        <dbReference type="ARBA" id="ARBA00023004"/>
    </source>
</evidence>
<protein>
    <recommendedName>
        <fullName evidence="3">Periplasmic nitrate reductase, electron transfer subunit</fullName>
    </recommendedName>
    <alternativeName>
        <fullName evidence="11">Diheme cytochrome c NapB</fullName>
    </alternativeName>
</protein>
<dbReference type="GO" id="GO:0046872">
    <property type="term" value="F:metal ion binding"/>
    <property type="evidence" value="ECO:0007669"/>
    <property type="project" value="UniProtKB-KW"/>
</dbReference>
<feature type="binding site" description="axial binding residue" evidence="13">
    <location>
        <position position="65"/>
    </location>
    <ligand>
        <name>heme c</name>
        <dbReference type="ChEBI" id="CHEBI:61717"/>
        <label>1</label>
    </ligand>
    <ligandPart>
        <name>Fe</name>
        <dbReference type="ChEBI" id="CHEBI:18248"/>
    </ligandPart>
</feature>
<evidence type="ECO:0000256" key="11">
    <source>
        <dbReference type="ARBA" id="ARBA00031832"/>
    </source>
</evidence>
<dbReference type="KEGG" id="cha:CHAB381_1719"/>
<evidence type="ECO:0000256" key="7">
    <source>
        <dbReference type="ARBA" id="ARBA00022729"/>
    </source>
</evidence>
<dbReference type="STRING" id="360107.CHAB381_1719"/>
<evidence type="ECO:0000256" key="5">
    <source>
        <dbReference type="ARBA" id="ARBA00022617"/>
    </source>
</evidence>
<dbReference type="InterPro" id="IPR036280">
    <property type="entry name" value="Multihaem_cyt_sf"/>
</dbReference>
<keyword evidence="10 13" id="KW-0408">Iron</keyword>
<dbReference type="HOGENOM" id="CLU_103367_0_0_7"/>
<feature type="binding site" description="covalent" evidence="12">
    <location>
        <position position="83"/>
    </location>
    <ligand>
        <name>heme c</name>
        <dbReference type="ChEBI" id="CHEBI:61717"/>
        <label>1</label>
    </ligand>
</feature>
<dbReference type="eggNOG" id="COG3043">
    <property type="taxonomic scope" value="Bacteria"/>
</dbReference>
<comment type="subcellular location">
    <subcellularLocation>
        <location evidence="1">Periplasm</location>
    </subcellularLocation>
</comment>
<feature type="binding site" description="axial binding residue" evidence="13">
    <location>
        <position position="101"/>
    </location>
    <ligand>
        <name>heme c</name>
        <dbReference type="ChEBI" id="CHEBI:61717"/>
        <label>2</label>
    </ligand>
    <ligandPart>
        <name>Fe</name>
        <dbReference type="ChEBI" id="CHEBI:18248"/>
    </ligandPart>
</feature>
<dbReference type="InterPro" id="IPR005591">
    <property type="entry name" value="NapB"/>
</dbReference>
<keyword evidence="8" id="KW-0574">Periplasm</keyword>
<keyword evidence="6 13" id="KW-0479">Metal-binding</keyword>
<evidence type="ECO:0000256" key="9">
    <source>
        <dbReference type="ARBA" id="ARBA00022982"/>
    </source>
</evidence>
<comment type="PTM">
    <text evidence="12">Binds 2 heme C groups per subunit.</text>
</comment>
<dbReference type="Gene3D" id="1.10.1130.10">
    <property type="entry name" value="Flavocytochrome C3, Chain A"/>
    <property type="match status" value="1"/>
</dbReference>
<dbReference type="PANTHER" id="PTHR38604:SF1">
    <property type="entry name" value="PERIPLASMIC NITRATE REDUCTASE, ELECTRON TRANSFER SUBUNIT"/>
    <property type="match status" value="1"/>
</dbReference>
<comment type="similarity">
    <text evidence="2">Belongs to the NapB family.</text>
</comment>
<evidence type="ECO:0000256" key="3">
    <source>
        <dbReference type="ARBA" id="ARBA00013773"/>
    </source>
</evidence>
<gene>
    <name evidence="15" type="primary">napB</name>
    <name evidence="15" type="ordered locus">CHAB381_1719</name>
</gene>
<organism evidence="15 16">
    <name type="scientific">Campylobacter hominis (strain ATCC BAA-381 / DSM 21671 / CCUG 45161 / LMG 19568 / NCTC 13146 / CH001A)</name>
    <dbReference type="NCBI Taxonomy" id="360107"/>
    <lineage>
        <taxon>Bacteria</taxon>
        <taxon>Pseudomonadati</taxon>
        <taxon>Campylobacterota</taxon>
        <taxon>Epsilonproteobacteria</taxon>
        <taxon>Campylobacterales</taxon>
        <taxon>Campylobacteraceae</taxon>
        <taxon>Campylobacter</taxon>
    </lineage>
</organism>
<dbReference type="EMBL" id="CP000776">
    <property type="protein sequence ID" value="ABS51115.1"/>
    <property type="molecule type" value="Genomic_DNA"/>
</dbReference>
<feature type="chain" id="PRO_5002708441" description="Periplasmic nitrate reductase, electron transfer subunit" evidence="14">
    <location>
        <begin position="20"/>
        <end position="164"/>
    </location>
</feature>
<evidence type="ECO:0000256" key="4">
    <source>
        <dbReference type="ARBA" id="ARBA00022448"/>
    </source>
</evidence>
<dbReference type="GO" id="GO:0009061">
    <property type="term" value="P:anaerobic respiration"/>
    <property type="evidence" value="ECO:0007669"/>
    <property type="project" value="InterPro"/>
</dbReference>
<evidence type="ECO:0000256" key="1">
    <source>
        <dbReference type="ARBA" id="ARBA00004418"/>
    </source>
</evidence>
<evidence type="ECO:0000256" key="2">
    <source>
        <dbReference type="ARBA" id="ARBA00007368"/>
    </source>
</evidence>
<evidence type="ECO:0000256" key="8">
    <source>
        <dbReference type="ARBA" id="ARBA00022764"/>
    </source>
</evidence>
<dbReference type="AlphaFoldDB" id="A7I3Z0"/>
<dbReference type="PANTHER" id="PTHR38604">
    <property type="entry name" value="PERIPLASMIC NITRATE REDUCTASE, ELECTRON TRANSFER SUBUNIT"/>
    <property type="match status" value="1"/>
</dbReference>
<feature type="binding site" description="axial binding residue" evidence="13">
    <location>
        <position position="84"/>
    </location>
    <ligand>
        <name>heme c</name>
        <dbReference type="ChEBI" id="CHEBI:61717"/>
        <label>1</label>
    </ligand>
    <ligandPart>
        <name>Fe</name>
        <dbReference type="ChEBI" id="CHEBI:18248"/>
    </ligandPart>
</feature>
<evidence type="ECO:0000313" key="16">
    <source>
        <dbReference type="Proteomes" id="UP000002407"/>
    </source>
</evidence>
<evidence type="ECO:0000256" key="13">
    <source>
        <dbReference type="PIRSR" id="PIRSR006105-2"/>
    </source>
</evidence>
<keyword evidence="7 14" id="KW-0732">Signal</keyword>
<feature type="binding site" description="covalent" evidence="12">
    <location>
        <position position="122"/>
    </location>
    <ligand>
        <name>heme c</name>
        <dbReference type="ChEBI" id="CHEBI:61717"/>
        <label>2</label>
    </ligand>
</feature>
<accession>A7I3Z0</accession>
<dbReference type="Pfam" id="PF03892">
    <property type="entry name" value="NapB"/>
    <property type="match status" value="1"/>
</dbReference>
<dbReference type="Proteomes" id="UP000002407">
    <property type="component" value="Chromosome"/>
</dbReference>
<sequence length="164" mass="18377">MKFGYVLLCGCLICGALYAKTDNFRNDFFDENKVKLKDINYTAETAGMSKRFDRSFENSPPLIPHDLEGMLPITADLNACTTCHLPEFAVDLNSTSVPKTHMVDLRTGKDDNGELETARYDCLACHVPQANAKPLVKNNFKAEFRSKNEKHSSNLIDKLNEGVK</sequence>
<name>A7I3Z0_CAMHC</name>
<keyword evidence="9" id="KW-0249">Electron transport</keyword>
<feature type="binding site" description="covalent" evidence="12">
    <location>
        <position position="125"/>
    </location>
    <ligand>
        <name>heme c</name>
        <dbReference type="ChEBI" id="CHEBI:61717"/>
        <label>2</label>
    </ligand>
</feature>
<feature type="signal peptide" evidence="14">
    <location>
        <begin position="1"/>
        <end position="19"/>
    </location>
</feature>
<keyword evidence="16" id="KW-1185">Reference proteome</keyword>
<dbReference type="PIRSF" id="PIRSF006105">
    <property type="entry name" value="NapB"/>
    <property type="match status" value="1"/>
</dbReference>
<dbReference type="OrthoDB" id="13290at2"/>
<dbReference type="SUPFAM" id="SSF48695">
    <property type="entry name" value="Multiheme cytochromes"/>
    <property type="match status" value="1"/>
</dbReference>
<reference evidence="16" key="1">
    <citation type="submission" date="2007-07" db="EMBL/GenBank/DDBJ databases">
        <title>Complete genome sequence of Campylobacter hominis ATCC BAA-381, a commensal isolated from the human gastrointestinal tract.</title>
        <authorList>
            <person name="Fouts D.E."/>
            <person name="Mongodin E.F."/>
            <person name="Puiu D."/>
            <person name="Sebastian Y."/>
            <person name="Miller W.G."/>
            <person name="Mandrell R.E."/>
            <person name="Nelson K.E."/>
        </authorList>
    </citation>
    <scope>NUCLEOTIDE SEQUENCE [LARGE SCALE GENOMIC DNA]</scope>
    <source>
        <strain evidence="16">ATCC BAA-381 / LMG 19568 / NCTC 13146 / CH001A</strain>
    </source>
</reference>
<evidence type="ECO:0000313" key="15">
    <source>
        <dbReference type="EMBL" id="ABS51115.1"/>
    </source>
</evidence>
<evidence type="ECO:0000256" key="14">
    <source>
        <dbReference type="SAM" id="SignalP"/>
    </source>
</evidence>
<keyword evidence="5 12" id="KW-0349">Heme</keyword>
<feature type="binding site" description="covalent" evidence="12">
    <location>
        <position position="80"/>
    </location>
    <ligand>
        <name>heme c</name>
        <dbReference type="ChEBI" id="CHEBI:61717"/>
        <label>1</label>
    </ligand>
</feature>